<accession>A0A0D2QIK1</accession>
<sequence length="107" mass="11823">MKAILSSISSNKIADREDQRAIKIMKRVLLLLGLLVLLLHDQADAKRVLMEEAAPAPTIGAKRDTENSSYSDEEEKNNSCGSYGNPSGSTTKNHHYYISDKPPAKEH</sequence>
<feature type="compositionally biased region" description="Polar residues" evidence="1">
    <location>
        <begin position="78"/>
        <end position="91"/>
    </location>
</feature>
<dbReference type="OrthoDB" id="996724at2759"/>
<protein>
    <submittedName>
        <fullName evidence="2">Uncharacterized protein</fullName>
    </submittedName>
</protein>
<reference evidence="2 3" key="1">
    <citation type="journal article" date="2012" name="Nature">
        <title>Repeated polyploidization of Gossypium genomes and the evolution of spinnable cotton fibres.</title>
        <authorList>
            <person name="Paterson A.H."/>
            <person name="Wendel J.F."/>
            <person name="Gundlach H."/>
            <person name="Guo H."/>
            <person name="Jenkins J."/>
            <person name="Jin D."/>
            <person name="Llewellyn D."/>
            <person name="Showmaker K.C."/>
            <person name="Shu S."/>
            <person name="Udall J."/>
            <person name="Yoo M.J."/>
            <person name="Byers R."/>
            <person name="Chen W."/>
            <person name="Doron-Faigenboim A."/>
            <person name="Duke M.V."/>
            <person name="Gong L."/>
            <person name="Grimwood J."/>
            <person name="Grover C."/>
            <person name="Grupp K."/>
            <person name="Hu G."/>
            <person name="Lee T.H."/>
            <person name="Li J."/>
            <person name="Lin L."/>
            <person name="Liu T."/>
            <person name="Marler B.S."/>
            <person name="Page J.T."/>
            <person name="Roberts A.W."/>
            <person name="Romanel E."/>
            <person name="Sanders W.S."/>
            <person name="Szadkowski E."/>
            <person name="Tan X."/>
            <person name="Tang H."/>
            <person name="Xu C."/>
            <person name="Wang J."/>
            <person name="Wang Z."/>
            <person name="Zhang D."/>
            <person name="Zhang L."/>
            <person name="Ashrafi H."/>
            <person name="Bedon F."/>
            <person name="Bowers J.E."/>
            <person name="Brubaker C.L."/>
            <person name="Chee P.W."/>
            <person name="Das S."/>
            <person name="Gingle A.R."/>
            <person name="Haigler C.H."/>
            <person name="Harker D."/>
            <person name="Hoffmann L.V."/>
            <person name="Hovav R."/>
            <person name="Jones D.C."/>
            <person name="Lemke C."/>
            <person name="Mansoor S."/>
            <person name="ur Rahman M."/>
            <person name="Rainville L.N."/>
            <person name="Rambani A."/>
            <person name="Reddy U.K."/>
            <person name="Rong J.K."/>
            <person name="Saranga Y."/>
            <person name="Scheffler B.E."/>
            <person name="Scheffler J.A."/>
            <person name="Stelly D.M."/>
            <person name="Triplett B.A."/>
            <person name="Van Deynze A."/>
            <person name="Vaslin M.F."/>
            <person name="Waghmare V.N."/>
            <person name="Walford S.A."/>
            <person name="Wright R.J."/>
            <person name="Zaki E.A."/>
            <person name="Zhang T."/>
            <person name="Dennis E.S."/>
            <person name="Mayer K.F."/>
            <person name="Peterson D.G."/>
            <person name="Rokhsar D.S."/>
            <person name="Wang X."/>
            <person name="Schmutz J."/>
        </authorList>
    </citation>
    <scope>NUCLEOTIDE SEQUENCE [LARGE SCALE GENOMIC DNA]</scope>
</reference>
<dbReference type="AlphaFoldDB" id="A0A0D2QIK1"/>
<name>A0A0D2QIK1_GOSRA</name>
<gene>
    <name evidence="2" type="ORF">B456_007G307400</name>
</gene>
<evidence type="ECO:0000313" key="3">
    <source>
        <dbReference type="Proteomes" id="UP000032304"/>
    </source>
</evidence>
<dbReference type="EMBL" id="CM001746">
    <property type="protein sequence ID" value="KJB39058.1"/>
    <property type="molecule type" value="Genomic_DNA"/>
</dbReference>
<dbReference type="KEGG" id="gra:105801628"/>
<dbReference type="OMA" id="HLYITEC"/>
<evidence type="ECO:0000313" key="2">
    <source>
        <dbReference type="EMBL" id="KJB39058.1"/>
    </source>
</evidence>
<evidence type="ECO:0000256" key="1">
    <source>
        <dbReference type="SAM" id="MobiDB-lite"/>
    </source>
</evidence>
<keyword evidence="3" id="KW-1185">Reference proteome</keyword>
<dbReference type="Proteomes" id="UP000032304">
    <property type="component" value="Chromosome 7"/>
</dbReference>
<proteinExistence type="predicted"/>
<feature type="region of interest" description="Disordered" evidence="1">
    <location>
        <begin position="51"/>
        <end position="107"/>
    </location>
</feature>
<organism evidence="2 3">
    <name type="scientific">Gossypium raimondii</name>
    <name type="common">Peruvian cotton</name>
    <name type="synonym">Gossypium klotzschianum subsp. raimondii</name>
    <dbReference type="NCBI Taxonomy" id="29730"/>
    <lineage>
        <taxon>Eukaryota</taxon>
        <taxon>Viridiplantae</taxon>
        <taxon>Streptophyta</taxon>
        <taxon>Embryophyta</taxon>
        <taxon>Tracheophyta</taxon>
        <taxon>Spermatophyta</taxon>
        <taxon>Magnoliopsida</taxon>
        <taxon>eudicotyledons</taxon>
        <taxon>Gunneridae</taxon>
        <taxon>Pentapetalae</taxon>
        <taxon>rosids</taxon>
        <taxon>malvids</taxon>
        <taxon>Malvales</taxon>
        <taxon>Malvaceae</taxon>
        <taxon>Malvoideae</taxon>
        <taxon>Gossypium</taxon>
    </lineage>
</organism>
<dbReference type="Gramene" id="KJB39058">
    <property type="protein sequence ID" value="KJB39058"/>
    <property type="gene ID" value="B456_007G307400"/>
</dbReference>